<sequence>MAYSKVIHDDRYQISYNGGFAQCFQVNTDGDDFAMKIIDRKRLGGHTSLTKIKKEIAIHYKLRHPHIVTLYRSFEDEFNVYMLLEYCPNGTLLDHLQFYPSGTLPETDANVYLRQLLKAVNYLHDEVGIIHRDIKPGNILLSKDMSIKLADFGFASFMAENSNQTTHSVCGTPNYIAPEVIDKQGHSRYSEYWAIGCTFYCMLCGKPPFDSDSLESTYNRIRKCLYYFPNYLPISPKAMDFIQRILQKNPLDRMAISDMFKHSLFAHFNRSSSHASGLNGNLEGSRMRTTSCIKSISPKSHALKPKRSSKLLDSGFESDHSEGLNKFLATLMGKYISILRDLASTMPSLDLIVNTEDGLPSSFIVKWVDYSNKYGFACTMRNGTRSMLYNDQSTLMISSDSRVCSYRARKFSDDFVEFHPFANEMQQLNSEISNKLEISHTLCSYMDRELSGSVIIEERASIEKNGHFSTNNPYIVDYMKFTEGLIMLLSDGSCQINLSKSHIKFMMRRVSDDYILTALIPNKGYTNYYVRSIPHGTPCAKPSFPSRYRLHIDEFYHFLQDFSKKFLHQSPVIYSTDC</sequence>
<evidence type="ECO:0000313" key="10">
    <source>
        <dbReference type="WBParaSite" id="ACRNAN_Path_1481.g5789.t1"/>
    </source>
</evidence>
<feature type="domain" description="POLO box" evidence="8">
    <location>
        <begin position="363"/>
        <end position="448"/>
    </location>
</feature>
<evidence type="ECO:0000313" key="9">
    <source>
        <dbReference type="Proteomes" id="UP000887540"/>
    </source>
</evidence>
<evidence type="ECO:0000256" key="5">
    <source>
        <dbReference type="ARBA" id="ARBA00022777"/>
    </source>
</evidence>
<dbReference type="PROSITE" id="PS00108">
    <property type="entry name" value="PROTEIN_KINASE_ST"/>
    <property type="match status" value="1"/>
</dbReference>
<protein>
    <submittedName>
        <fullName evidence="10">Polo kinase</fullName>
    </submittedName>
</protein>
<dbReference type="PROSITE" id="PS50078">
    <property type="entry name" value="POLO_BOX"/>
    <property type="match status" value="1"/>
</dbReference>
<dbReference type="SUPFAM" id="SSF82615">
    <property type="entry name" value="Polo-box domain"/>
    <property type="match status" value="2"/>
</dbReference>
<dbReference type="InterPro" id="IPR008271">
    <property type="entry name" value="Ser/Thr_kinase_AS"/>
</dbReference>
<dbReference type="GO" id="GO:0000922">
    <property type="term" value="C:spindle pole"/>
    <property type="evidence" value="ECO:0007669"/>
    <property type="project" value="TreeGrafter"/>
</dbReference>
<dbReference type="Gene3D" id="1.10.510.10">
    <property type="entry name" value="Transferase(Phosphotransferase) domain 1"/>
    <property type="match status" value="1"/>
</dbReference>
<dbReference type="FunFam" id="1.10.510.10:FF:000571">
    <property type="entry name" value="Maternal embryonic leucine zipper kinase"/>
    <property type="match status" value="1"/>
</dbReference>
<dbReference type="SUPFAM" id="SSF56112">
    <property type="entry name" value="Protein kinase-like (PK-like)"/>
    <property type="match status" value="1"/>
</dbReference>
<keyword evidence="2" id="KW-0723">Serine/threonine-protein kinase</keyword>
<proteinExistence type="predicted"/>
<dbReference type="GO" id="GO:0007052">
    <property type="term" value="P:mitotic spindle organization"/>
    <property type="evidence" value="ECO:0007669"/>
    <property type="project" value="TreeGrafter"/>
</dbReference>
<evidence type="ECO:0000259" key="8">
    <source>
        <dbReference type="PROSITE" id="PS50078"/>
    </source>
</evidence>
<dbReference type="PANTHER" id="PTHR24345">
    <property type="entry name" value="SERINE/THREONINE-PROTEIN KINASE PLK"/>
    <property type="match status" value="1"/>
</dbReference>
<dbReference type="SMART" id="SM00220">
    <property type="entry name" value="S_TKc"/>
    <property type="match status" value="1"/>
</dbReference>
<feature type="domain" description="Protein kinase" evidence="7">
    <location>
        <begin position="9"/>
        <end position="265"/>
    </location>
</feature>
<dbReference type="PROSITE" id="PS50011">
    <property type="entry name" value="PROTEIN_KINASE_DOM"/>
    <property type="match status" value="1"/>
</dbReference>
<dbReference type="Gene3D" id="3.30.1120.30">
    <property type="entry name" value="POLO box domain"/>
    <property type="match status" value="2"/>
</dbReference>
<dbReference type="GO" id="GO:0005524">
    <property type="term" value="F:ATP binding"/>
    <property type="evidence" value="ECO:0007669"/>
    <property type="project" value="UniProtKB-KW"/>
</dbReference>
<reference evidence="10" key="1">
    <citation type="submission" date="2022-11" db="UniProtKB">
        <authorList>
            <consortium name="WormBaseParasite"/>
        </authorList>
    </citation>
    <scope>IDENTIFICATION</scope>
</reference>
<dbReference type="WBParaSite" id="ACRNAN_Path_1481.g5789.t1">
    <property type="protein sequence ID" value="ACRNAN_Path_1481.g5789.t1"/>
    <property type="gene ID" value="ACRNAN_Path_1481.g5789"/>
</dbReference>
<dbReference type="InterPro" id="IPR036947">
    <property type="entry name" value="POLO_box_dom_sf"/>
</dbReference>
<evidence type="ECO:0000256" key="2">
    <source>
        <dbReference type="ARBA" id="ARBA00022527"/>
    </source>
</evidence>
<dbReference type="InterPro" id="IPR011009">
    <property type="entry name" value="Kinase-like_dom_sf"/>
</dbReference>
<name>A0A914C130_9BILA</name>
<keyword evidence="3" id="KW-0808">Transferase</keyword>
<dbReference type="GO" id="GO:0004674">
    <property type="term" value="F:protein serine/threonine kinase activity"/>
    <property type="evidence" value="ECO:0007669"/>
    <property type="project" value="UniProtKB-KW"/>
</dbReference>
<keyword evidence="5" id="KW-0418">Kinase</keyword>
<comment type="cofactor">
    <cofactor evidence="1">
        <name>Mg(2+)</name>
        <dbReference type="ChEBI" id="CHEBI:18420"/>
    </cofactor>
</comment>
<dbReference type="GO" id="GO:0000776">
    <property type="term" value="C:kinetochore"/>
    <property type="evidence" value="ECO:0007669"/>
    <property type="project" value="TreeGrafter"/>
</dbReference>
<evidence type="ECO:0000256" key="4">
    <source>
        <dbReference type="ARBA" id="ARBA00022741"/>
    </source>
</evidence>
<organism evidence="9 10">
    <name type="scientific">Acrobeloides nanus</name>
    <dbReference type="NCBI Taxonomy" id="290746"/>
    <lineage>
        <taxon>Eukaryota</taxon>
        <taxon>Metazoa</taxon>
        <taxon>Ecdysozoa</taxon>
        <taxon>Nematoda</taxon>
        <taxon>Chromadorea</taxon>
        <taxon>Rhabditida</taxon>
        <taxon>Tylenchina</taxon>
        <taxon>Cephalobomorpha</taxon>
        <taxon>Cephaloboidea</taxon>
        <taxon>Cephalobidae</taxon>
        <taxon>Acrobeloides</taxon>
    </lineage>
</organism>
<evidence type="ECO:0000256" key="6">
    <source>
        <dbReference type="ARBA" id="ARBA00022840"/>
    </source>
</evidence>
<dbReference type="InterPro" id="IPR000959">
    <property type="entry name" value="POLO_box_dom"/>
</dbReference>
<evidence type="ECO:0000256" key="1">
    <source>
        <dbReference type="ARBA" id="ARBA00001946"/>
    </source>
</evidence>
<accession>A0A914C130</accession>
<dbReference type="PANTHER" id="PTHR24345:SF0">
    <property type="entry name" value="CELL CYCLE SERINE_THREONINE-PROTEIN KINASE CDC5_MSD2"/>
    <property type="match status" value="1"/>
</dbReference>
<dbReference type="InterPro" id="IPR033701">
    <property type="entry name" value="POLO_box_1"/>
</dbReference>
<dbReference type="GO" id="GO:0005737">
    <property type="term" value="C:cytoplasm"/>
    <property type="evidence" value="ECO:0007669"/>
    <property type="project" value="TreeGrafter"/>
</dbReference>
<keyword evidence="4" id="KW-0547">Nucleotide-binding</keyword>
<keyword evidence="6" id="KW-0067">ATP-binding</keyword>
<keyword evidence="9" id="KW-1185">Reference proteome</keyword>
<dbReference type="InterPro" id="IPR000719">
    <property type="entry name" value="Prot_kinase_dom"/>
</dbReference>
<dbReference type="CDD" id="cd13118">
    <property type="entry name" value="POLO_box_1"/>
    <property type="match status" value="1"/>
</dbReference>
<dbReference type="Proteomes" id="UP000887540">
    <property type="component" value="Unplaced"/>
</dbReference>
<dbReference type="Pfam" id="PF00069">
    <property type="entry name" value="Pkinase"/>
    <property type="match status" value="1"/>
</dbReference>
<dbReference type="GO" id="GO:0005634">
    <property type="term" value="C:nucleus"/>
    <property type="evidence" value="ECO:0007669"/>
    <property type="project" value="TreeGrafter"/>
</dbReference>
<dbReference type="AlphaFoldDB" id="A0A914C130"/>
<evidence type="ECO:0000256" key="3">
    <source>
        <dbReference type="ARBA" id="ARBA00022679"/>
    </source>
</evidence>
<evidence type="ECO:0000259" key="7">
    <source>
        <dbReference type="PROSITE" id="PS50011"/>
    </source>
</evidence>